<keyword evidence="3" id="KW-0813">Transport</keyword>
<dbReference type="Proteomes" id="UP001501461">
    <property type="component" value="Unassembled WGS sequence"/>
</dbReference>
<dbReference type="PROSITE" id="PS00211">
    <property type="entry name" value="ABC_TRANSPORTER_1"/>
    <property type="match status" value="1"/>
</dbReference>
<feature type="domain" description="ABC transporter" evidence="8">
    <location>
        <begin position="5"/>
        <end position="256"/>
    </location>
</feature>
<dbReference type="PANTHER" id="PTHR43297">
    <property type="entry name" value="OLIGOPEPTIDE TRANSPORT ATP-BINDING PROTEIN APPD"/>
    <property type="match status" value="1"/>
</dbReference>
<dbReference type="InterPro" id="IPR017871">
    <property type="entry name" value="ABC_transporter-like_CS"/>
</dbReference>
<dbReference type="PANTHER" id="PTHR43297:SF2">
    <property type="entry name" value="DIPEPTIDE TRANSPORT ATP-BINDING PROTEIN DPPD"/>
    <property type="match status" value="1"/>
</dbReference>
<dbReference type="EMBL" id="BAAAMN010000010">
    <property type="protein sequence ID" value="GAA2029029.1"/>
    <property type="molecule type" value="Genomic_DNA"/>
</dbReference>
<dbReference type="InterPro" id="IPR013563">
    <property type="entry name" value="Oligopep_ABC_C"/>
</dbReference>
<evidence type="ECO:0000256" key="7">
    <source>
        <dbReference type="ARBA" id="ARBA00023136"/>
    </source>
</evidence>
<evidence type="ECO:0000313" key="10">
    <source>
        <dbReference type="Proteomes" id="UP001501461"/>
    </source>
</evidence>
<evidence type="ECO:0000313" key="9">
    <source>
        <dbReference type="EMBL" id="GAA2029029.1"/>
    </source>
</evidence>
<evidence type="ECO:0000259" key="8">
    <source>
        <dbReference type="PROSITE" id="PS50893"/>
    </source>
</evidence>
<dbReference type="InterPro" id="IPR027417">
    <property type="entry name" value="P-loop_NTPase"/>
</dbReference>
<comment type="subcellular location">
    <subcellularLocation>
        <location evidence="1">Cell membrane</location>
        <topology evidence="1">Peripheral membrane protein</topology>
    </subcellularLocation>
</comment>
<evidence type="ECO:0000256" key="3">
    <source>
        <dbReference type="ARBA" id="ARBA00022448"/>
    </source>
</evidence>
<dbReference type="SUPFAM" id="SSF52540">
    <property type="entry name" value="P-loop containing nucleoside triphosphate hydrolases"/>
    <property type="match status" value="1"/>
</dbReference>
<dbReference type="NCBIfam" id="TIGR01727">
    <property type="entry name" value="oligo_HPY"/>
    <property type="match status" value="1"/>
</dbReference>
<dbReference type="InterPro" id="IPR003439">
    <property type="entry name" value="ABC_transporter-like_ATP-bd"/>
</dbReference>
<organism evidence="9 10">
    <name type="scientific">Yaniella flava</name>
    <dbReference type="NCBI Taxonomy" id="287930"/>
    <lineage>
        <taxon>Bacteria</taxon>
        <taxon>Bacillati</taxon>
        <taxon>Actinomycetota</taxon>
        <taxon>Actinomycetes</taxon>
        <taxon>Micrococcales</taxon>
        <taxon>Micrococcaceae</taxon>
        <taxon>Yaniella</taxon>
    </lineage>
</organism>
<keyword evidence="4" id="KW-1003">Cell membrane</keyword>
<reference evidence="10" key="1">
    <citation type="journal article" date="2019" name="Int. J. Syst. Evol. Microbiol.">
        <title>The Global Catalogue of Microorganisms (GCM) 10K type strain sequencing project: providing services to taxonomists for standard genome sequencing and annotation.</title>
        <authorList>
            <consortium name="The Broad Institute Genomics Platform"/>
            <consortium name="The Broad Institute Genome Sequencing Center for Infectious Disease"/>
            <person name="Wu L."/>
            <person name="Ma J."/>
        </authorList>
    </citation>
    <scope>NUCLEOTIDE SEQUENCE [LARGE SCALE GENOMIC DNA]</scope>
    <source>
        <strain evidence="10">JCM 13595</strain>
    </source>
</reference>
<comment type="caution">
    <text evidence="9">The sequence shown here is derived from an EMBL/GenBank/DDBJ whole genome shotgun (WGS) entry which is preliminary data.</text>
</comment>
<dbReference type="SMART" id="SM00382">
    <property type="entry name" value="AAA"/>
    <property type="match status" value="1"/>
</dbReference>
<keyword evidence="5" id="KW-0547">Nucleotide-binding</keyword>
<evidence type="ECO:0000256" key="5">
    <source>
        <dbReference type="ARBA" id="ARBA00022741"/>
    </source>
</evidence>
<dbReference type="GO" id="GO:0005524">
    <property type="term" value="F:ATP binding"/>
    <property type="evidence" value="ECO:0007669"/>
    <property type="project" value="UniProtKB-KW"/>
</dbReference>
<evidence type="ECO:0000256" key="4">
    <source>
        <dbReference type="ARBA" id="ARBA00022475"/>
    </source>
</evidence>
<evidence type="ECO:0000256" key="2">
    <source>
        <dbReference type="ARBA" id="ARBA00005417"/>
    </source>
</evidence>
<accession>A0ABP5FQ46</accession>
<keyword evidence="10" id="KW-1185">Reference proteome</keyword>
<dbReference type="Pfam" id="PF00005">
    <property type="entry name" value="ABC_tran"/>
    <property type="match status" value="1"/>
</dbReference>
<keyword evidence="7" id="KW-0472">Membrane</keyword>
<dbReference type="Gene3D" id="3.40.50.300">
    <property type="entry name" value="P-loop containing nucleotide triphosphate hydrolases"/>
    <property type="match status" value="1"/>
</dbReference>
<dbReference type="CDD" id="cd03257">
    <property type="entry name" value="ABC_NikE_OppD_transporters"/>
    <property type="match status" value="1"/>
</dbReference>
<name>A0ABP5FQ46_9MICC</name>
<dbReference type="RefSeq" id="WP_343956119.1">
    <property type="nucleotide sequence ID" value="NZ_BAAAMN010000010.1"/>
</dbReference>
<dbReference type="PROSITE" id="PS50893">
    <property type="entry name" value="ABC_TRANSPORTER_2"/>
    <property type="match status" value="1"/>
</dbReference>
<gene>
    <name evidence="9" type="ORF">GCM10009720_06060</name>
</gene>
<protein>
    <submittedName>
        <fullName evidence="9">ABC transporter ATP-binding protein</fullName>
    </submittedName>
</protein>
<evidence type="ECO:0000256" key="1">
    <source>
        <dbReference type="ARBA" id="ARBA00004202"/>
    </source>
</evidence>
<proteinExistence type="inferred from homology"/>
<dbReference type="InterPro" id="IPR050388">
    <property type="entry name" value="ABC_Ni/Peptide_Import"/>
</dbReference>
<dbReference type="InterPro" id="IPR003593">
    <property type="entry name" value="AAA+_ATPase"/>
</dbReference>
<keyword evidence="6 9" id="KW-0067">ATP-binding</keyword>
<sequence length="329" mass="35317">MTALLQVSDLSVSFHTSRGSARAVNGVSFDIDAGETLAILGESGSGKSVTAQAIMGLLPRHSSSVDTGTVVFKGEDVLQMPRKQARQLAGRDIGMVFQDPLSSLNPVYTVGAQISEAARRRFGAGKAQAHQLAVDMLHRVGIPHPKQRVKDYPHQFSGGMRQRVMIAIALANNPELLIADEPTTALDVTVQAQIFDLLAELQAETNMAMILITHDLGVAAGVADRAVVMYNGKTVETGTIRELYDDSAHPYTAGLLMSIPNEHDPSQTLVPIPGTPPDIWDARTGCAFAPRCRFAQDICTTDQPALVPTADGSRTHHAACHFAKELQYT</sequence>
<evidence type="ECO:0000256" key="6">
    <source>
        <dbReference type="ARBA" id="ARBA00022840"/>
    </source>
</evidence>
<dbReference type="Pfam" id="PF08352">
    <property type="entry name" value="oligo_HPY"/>
    <property type="match status" value="1"/>
</dbReference>
<comment type="similarity">
    <text evidence="2">Belongs to the ABC transporter superfamily.</text>
</comment>